<dbReference type="AlphaFoldDB" id="S7N281"/>
<keyword evidence="2" id="KW-0371">Homeobox</keyword>
<gene>
    <name evidence="2" type="ORF">D623_10012738</name>
</gene>
<organism evidence="2 3">
    <name type="scientific">Myotis brandtii</name>
    <name type="common">Brandt's bat</name>
    <dbReference type="NCBI Taxonomy" id="109478"/>
    <lineage>
        <taxon>Eukaryota</taxon>
        <taxon>Metazoa</taxon>
        <taxon>Chordata</taxon>
        <taxon>Craniata</taxon>
        <taxon>Vertebrata</taxon>
        <taxon>Euteleostomi</taxon>
        <taxon>Mammalia</taxon>
        <taxon>Eutheria</taxon>
        <taxon>Laurasiatheria</taxon>
        <taxon>Chiroptera</taxon>
        <taxon>Yangochiroptera</taxon>
        <taxon>Vespertilionidae</taxon>
        <taxon>Myotis</taxon>
    </lineage>
</organism>
<sequence>MMQRPLGSSTAFSIDSLIGSPPQPSPGHFVYTAHLHAHGYAAWWLLRISPAPGGGGRPQVRSAASAGQRQLR</sequence>
<reference evidence="2 3" key="1">
    <citation type="journal article" date="2013" name="Nat. Commun.">
        <title>Genome analysis reveals insights into physiology and longevity of the Brandt's bat Myotis brandtii.</title>
        <authorList>
            <person name="Seim I."/>
            <person name="Fang X."/>
            <person name="Xiong Z."/>
            <person name="Lobanov A.V."/>
            <person name="Huang Z."/>
            <person name="Ma S."/>
            <person name="Feng Y."/>
            <person name="Turanov A.A."/>
            <person name="Zhu Y."/>
            <person name="Lenz T.L."/>
            <person name="Gerashchenko M.V."/>
            <person name="Fan D."/>
            <person name="Hee Yim S."/>
            <person name="Yao X."/>
            <person name="Jordan D."/>
            <person name="Xiong Y."/>
            <person name="Ma Y."/>
            <person name="Lyapunov A.N."/>
            <person name="Chen G."/>
            <person name="Kulakova O.I."/>
            <person name="Sun Y."/>
            <person name="Lee S.G."/>
            <person name="Bronson R.T."/>
            <person name="Moskalev A.A."/>
            <person name="Sunyaev S.R."/>
            <person name="Zhang G."/>
            <person name="Krogh A."/>
            <person name="Wang J."/>
            <person name="Gladyshev V.N."/>
        </authorList>
    </citation>
    <scope>NUCLEOTIDE SEQUENCE [LARGE SCALE GENOMIC DNA]</scope>
</reference>
<evidence type="ECO:0000313" key="2">
    <source>
        <dbReference type="EMBL" id="EPQ11119.1"/>
    </source>
</evidence>
<evidence type="ECO:0000256" key="1">
    <source>
        <dbReference type="SAM" id="MobiDB-lite"/>
    </source>
</evidence>
<evidence type="ECO:0000313" key="3">
    <source>
        <dbReference type="Proteomes" id="UP000052978"/>
    </source>
</evidence>
<dbReference type="Proteomes" id="UP000052978">
    <property type="component" value="Unassembled WGS sequence"/>
</dbReference>
<feature type="region of interest" description="Disordered" evidence="1">
    <location>
        <begin position="53"/>
        <end position="72"/>
    </location>
</feature>
<dbReference type="GO" id="GO:0003677">
    <property type="term" value="F:DNA binding"/>
    <property type="evidence" value="ECO:0007669"/>
    <property type="project" value="UniProtKB-KW"/>
</dbReference>
<accession>S7N281</accession>
<keyword evidence="3" id="KW-1185">Reference proteome</keyword>
<keyword evidence="2" id="KW-0238">DNA-binding</keyword>
<proteinExistence type="predicted"/>
<name>S7N281_MYOBR</name>
<protein>
    <submittedName>
        <fullName evidence="2">Homeobox protein GBX-2</fullName>
    </submittedName>
</protein>
<dbReference type="EMBL" id="KE163192">
    <property type="protein sequence ID" value="EPQ11119.1"/>
    <property type="molecule type" value="Genomic_DNA"/>
</dbReference>